<dbReference type="GO" id="GO:0016020">
    <property type="term" value="C:membrane"/>
    <property type="evidence" value="ECO:0007669"/>
    <property type="project" value="InterPro"/>
</dbReference>
<dbReference type="AlphaFoldDB" id="A0A023CVC1"/>
<comment type="caution">
    <text evidence="5">The sequence shown here is derived from an EMBL/GenBank/DDBJ whole genome shotgun (WGS) entry which is preliminary data.</text>
</comment>
<evidence type="ECO:0000259" key="3">
    <source>
        <dbReference type="PROSITE" id="PS50111"/>
    </source>
</evidence>
<sequence>METDKIIETAISTAFSKKLAIILFDTRRKVIYATPLFAKTLGYSVSELLELHHQDLCFPEFSKSEAYHTFWSNLLNGKSFQDRIIRRSKNNKKVYLEANYFPIADEKNNVISVMKVCFDITERTRKSNSALEIVQNISSTLNDLSKTGQSKLSSLQQDMHEIMEFSEKNKETSAVLSKQAAQADGIINAIREISRQTNMLAINAAIEAARAGEQGQGFNVVAKEIRELSSQVHEEAINIQDRIGNIAQQVQNISTSSEKTLNMISSTHHIMEDNKSSYDVLTDESSQLRRSVDALNELFTVSQGNDIQKKLSANE</sequence>
<feature type="domain" description="PAC" evidence="4">
    <location>
        <begin position="78"/>
        <end position="132"/>
    </location>
</feature>
<dbReference type="STRING" id="1423806.FD15_GL002023"/>
<dbReference type="PANTHER" id="PTHR32089:SF112">
    <property type="entry name" value="LYSOZYME-LIKE PROTEIN-RELATED"/>
    <property type="match status" value="1"/>
</dbReference>
<evidence type="ECO:0000259" key="4">
    <source>
        <dbReference type="PROSITE" id="PS50113"/>
    </source>
</evidence>
<dbReference type="PATRIC" id="fig|1423806.3.peg.2059"/>
<name>A0A023CVC1_9LACO</name>
<dbReference type="InterPro" id="IPR000700">
    <property type="entry name" value="PAS-assoc_C"/>
</dbReference>
<dbReference type="SUPFAM" id="SSF55785">
    <property type="entry name" value="PYP-like sensor domain (PAS domain)"/>
    <property type="match status" value="1"/>
</dbReference>
<reference evidence="5 6" key="1">
    <citation type="journal article" date="2015" name="Genome Announc.">
        <title>Expanding the biotechnology potential of lactobacilli through comparative genomics of 213 strains and associated genera.</title>
        <authorList>
            <person name="Sun Z."/>
            <person name="Harris H.M."/>
            <person name="McCann A."/>
            <person name="Guo C."/>
            <person name="Argimon S."/>
            <person name="Zhang W."/>
            <person name="Yang X."/>
            <person name="Jeffery I.B."/>
            <person name="Cooney J.C."/>
            <person name="Kagawa T.F."/>
            <person name="Liu W."/>
            <person name="Song Y."/>
            <person name="Salvetti E."/>
            <person name="Wrobel A."/>
            <person name="Rasinkangas P."/>
            <person name="Parkhill J."/>
            <person name="Rea M.C."/>
            <person name="O'Sullivan O."/>
            <person name="Ritari J."/>
            <person name="Douillard F.P."/>
            <person name="Paul Ross R."/>
            <person name="Yang R."/>
            <person name="Briner A.E."/>
            <person name="Felis G.E."/>
            <person name="de Vos W.M."/>
            <person name="Barrangou R."/>
            <person name="Klaenhammer T.R."/>
            <person name="Caufield P.W."/>
            <person name="Cui Y."/>
            <person name="Zhang H."/>
            <person name="O'Toole P.W."/>
        </authorList>
    </citation>
    <scope>NUCLEOTIDE SEQUENCE [LARGE SCALE GENOMIC DNA]</scope>
    <source>
        <strain evidence="5 6">DSM 21376</strain>
    </source>
</reference>
<dbReference type="GO" id="GO:0007165">
    <property type="term" value="P:signal transduction"/>
    <property type="evidence" value="ECO:0007669"/>
    <property type="project" value="UniProtKB-KW"/>
</dbReference>
<evidence type="ECO:0000313" key="6">
    <source>
        <dbReference type="Proteomes" id="UP000050961"/>
    </source>
</evidence>
<dbReference type="eggNOG" id="COG0840">
    <property type="taxonomic scope" value="Bacteria"/>
</dbReference>
<dbReference type="Pfam" id="PF00015">
    <property type="entry name" value="MCPsignal"/>
    <property type="match status" value="1"/>
</dbReference>
<dbReference type="Proteomes" id="UP000050961">
    <property type="component" value="Unassembled WGS sequence"/>
</dbReference>
<dbReference type="PROSITE" id="PS50111">
    <property type="entry name" value="CHEMOTAXIS_TRANSDUC_2"/>
    <property type="match status" value="1"/>
</dbReference>
<accession>A0A023CVC1</accession>
<dbReference type="NCBIfam" id="TIGR00229">
    <property type="entry name" value="sensory_box"/>
    <property type="match status" value="1"/>
</dbReference>
<dbReference type="SMART" id="SM00283">
    <property type="entry name" value="MA"/>
    <property type="match status" value="1"/>
</dbReference>
<gene>
    <name evidence="5" type="ORF">FD15_GL002023</name>
</gene>
<dbReference type="OrthoDB" id="9765776at2"/>
<protein>
    <submittedName>
        <fullName evidence="5">Methyl-accepting chemotaxis protein</fullName>
    </submittedName>
</protein>
<dbReference type="RefSeq" id="WP_051993218.1">
    <property type="nucleotide sequence ID" value="NZ_AYZF01000017.1"/>
</dbReference>
<dbReference type="PANTHER" id="PTHR32089">
    <property type="entry name" value="METHYL-ACCEPTING CHEMOTAXIS PROTEIN MCPB"/>
    <property type="match status" value="1"/>
</dbReference>
<dbReference type="Gene3D" id="1.10.287.950">
    <property type="entry name" value="Methyl-accepting chemotaxis protein"/>
    <property type="match status" value="1"/>
</dbReference>
<evidence type="ECO:0000256" key="1">
    <source>
        <dbReference type="ARBA" id="ARBA00023224"/>
    </source>
</evidence>
<dbReference type="EMBL" id="AYZF01000017">
    <property type="protein sequence ID" value="KRN05468.1"/>
    <property type="molecule type" value="Genomic_DNA"/>
</dbReference>
<dbReference type="InterPro" id="IPR035965">
    <property type="entry name" value="PAS-like_dom_sf"/>
</dbReference>
<dbReference type="Pfam" id="PF13426">
    <property type="entry name" value="PAS_9"/>
    <property type="match status" value="1"/>
</dbReference>
<proteinExistence type="predicted"/>
<evidence type="ECO:0000256" key="2">
    <source>
        <dbReference type="PROSITE-ProRule" id="PRU00284"/>
    </source>
</evidence>
<evidence type="ECO:0000313" key="5">
    <source>
        <dbReference type="EMBL" id="KRN05468.1"/>
    </source>
</evidence>
<dbReference type="Gene3D" id="3.30.450.20">
    <property type="entry name" value="PAS domain"/>
    <property type="match status" value="1"/>
</dbReference>
<feature type="domain" description="Methyl-accepting transducer" evidence="3">
    <location>
        <begin position="119"/>
        <end position="315"/>
    </location>
</feature>
<keyword evidence="1 2" id="KW-0807">Transducer</keyword>
<dbReference type="SUPFAM" id="SSF58104">
    <property type="entry name" value="Methyl-accepting chemotaxis protein (MCP) signaling domain"/>
    <property type="match status" value="1"/>
</dbReference>
<dbReference type="CDD" id="cd00130">
    <property type="entry name" value="PAS"/>
    <property type="match status" value="1"/>
</dbReference>
<dbReference type="InterPro" id="IPR000014">
    <property type="entry name" value="PAS"/>
</dbReference>
<organism evidence="5 6">
    <name type="scientific">Liquorilactobacillus sucicola DSM 21376 = JCM 15457</name>
    <dbReference type="NCBI Taxonomy" id="1423806"/>
    <lineage>
        <taxon>Bacteria</taxon>
        <taxon>Bacillati</taxon>
        <taxon>Bacillota</taxon>
        <taxon>Bacilli</taxon>
        <taxon>Lactobacillales</taxon>
        <taxon>Lactobacillaceae</taxon>
        <taxon>Liquorilactobacillus</taxon>
    </lineage>
</organism>
<dbReference type="InterPro" id="IPR004089">
    <property type="entry name" value="MCPsignal_dom"/>
</dbReference>
<keyword evidence="6" id="KW-1185">Reference proteome</keyword>
<dbReference type="PROSITE" id="PS50113">
    <property type="entry name" value="PAC"/>
    <property type="match status" value="1"/>
</dbReference>